<dbReference type="PROSITE" id="PS51271">
    <property type="entry name" value="WAPL"/>
    <property type="match status" value="1"/>
</dbReference>
<organism evidence="4">
    <name type="scientific">Capitella teleta</name>
    <name type="common">Polychaete worm</name>
    <dbReference type="NCBI Taxonomy" id="283909"/>
    <lineage>
        <taxon>Eukaryota</taxon>
        <taxon>Metazoa</taxon>
        <taxon>Spiralia</taxon>
        <taxon>Lophotrochozoa</taxon>
        <taxon>Annelida</taxon>
        <taxon>Polychaeta</taxon>
        <taxon>Sedentaria</taxon>
        <taxon>Scolecida</taxon>
        <taxon>Capitellidae</taxon>
        <taxon>Capitella</taxon>
    </lineage>
</organism>
<evidence type="ECO:0000256" key="2">
    <source>
        <dbReference type="SAM" id="MobiDB-lite"/>
    </source>
</evidence>
<dbReference type="Pfam" id="PF07814">
    <property type="entry name" value="WAPL"/>
    <property type="match status" value="1"/>
</dbReference>
<dbReference type="OrthoDB" id="78088at2759"/>
<dbReference type="InterPro" id="IPR039874">
    <property type="entry name" value="WAPL"/>
</dbReference>
<dbReference type="InterPro" id="IPR011989">
    <property type="entry name" value="ARM-like"/>
</dbReference>
<accession>R7U1R9</accession>
<dbReference type="STRING" id="283909.R7U1R9"/>
<dbReference type="InterPro" id="IPR022771">
    <property type="entry name" value="WAPL_C"/>
</dbReference>
<dbReference type="EnsemblMetazoa" id="CapteT225551">
    <property type="protein sequence ID" value="CapteP225551"/>
    <property type="gene ID" value="CapteG225551"/>
</dbReference>
<dbReference type="Proteomes" id="UP000014760">
    <property type="component" value="Unassembled WGS sequence"/>
</dbReference>
<dbReference type="EMBL" id="KB306385">
    <property type="protein sequence ID" value="ELT99924.1"/>
    <property type="molecule type" value="Genomic_DNA"/>
</dbReference>
<keyword evidence="6" id="KW-1185">Reference proteome</keyword>
<name>R7U1R9_CAPTE</name>
<dbReference type="InterPro" id="IPR012502">
    <property type="entry name" value="WAPL_dom"/>
</dbReference>
<gene>
    <name evidence="4" type="ORF">CAPTEDRAFT_225551</name>
</gene>
<feature type="compositionally biased region" description="Acidic residues" evidence="2">
    <location>
        <begin position="468"/>
        <end position="495"/>
    </location>
</feature>
<evidence type="ECO:0000259" key="3">
    <source>
        <dbReference type="PROSITE" id="PS51271"/>
    </source>
</evidence>
<dbReference type="EMBL" id="AMQN01009854">
    <property type="status" value="NOT_ANNOTATED_CDS"/>
    <property type="molecule type" value="Genomic_DNA"/>
</dbReference>
<dbReference type="InterPro" id="IPR016024">
    <property type="entry name" value="ARM-type_fold"/>
</dbReference>
<dbReference type="SUPFAM" id="SSF48371">
    <property type="entry name" value="ARM repeat"/>
    <property type="match status" value="1"/>
</dbReference>
<comment type="similarity">
    <text evidence="1">Belongs to the WAPL family.</text>
</comment>
<reference evidence="6" key="1">
    <citation type="submission" date="2012-12" db="EMBL/GenBank/DDBJ databases">
        <authorList>
            <person name="Hellsten U."/>
            <person name="Grimwood J."/>
            <person name="Chapman J.A."/>
            <person name="Shapiro H."/>
            <person name="Aerts A."/>
            <person name="Otillar R.P."/>
            <person name="Terry A.Y."/>
            <person name="Boore J.L."/>
            <person name="Simakov O."/>
            <person name="Marletaz F."/>
            <person name="Cho S.-J."/>
            <person name="Edsinger-Gonzales E."/>
            <person name="Havlak P."/>
            <person name="Kuo D.-H."/>
            <person name="Larsson T."/>
            <person name="Lv J."/>
            <person name="Arendt D."/>
            <person name="Savage R."/>
            <person name="Osoegawa K."/>
            <person name="de Jong P."/>
            <person name="Lindberg D.R."/>
            <person name="Seaver E.C."/>
            <person name="Weisblat D.A."/>
            <person name="Putnam N.H."/>
            <person name="Grigoriev I.V."/>
            <person name="Rokhsar D.S."/>
        </authorList>
    </citation>
    <scope>NUCLEOTIDE SEQUENCE</scope>
    <source>
        <strain evidence="6">I ESC-2004</strain>
    </source>
</reference>
<dbReference type="OMA" id="ENELCCT"/>
<evidence type="ECO:0000313" key="4">
    <source>
        <dbReference type="EMBL" id="ELT99924.1"/>
    </source>
</evidence>
<evidence type="ECO:0000313" key="5">
    <source>
        <dbReference type="EnsemblMetazoa" id="CapteP225551"/>
    </source>
</evidence>
<dbReference type="AlphaFoldDB" id="R7U1R9"/>
<proteinExistence type="inferred from homology"/>
<protein>
    <recommendedName>
        <fullName evidence="3">WAPL domain-containing protein</fullName>
    </recommendedName>
</protein>
<dbReference type="HOGENOM" id="CLU_032425_0_0_1"/>
<evidence type="ECO:0000313" key="6">
    <source>
        <dbReference type="Proteomes" id="UP000014760"/>
    </source>
</evidence>
<dbReference type="PANTHER" id="PTHR22100">
    <property type="entry name" value="WINGS APART-LIKE PROTEIN HOMOLOG"/>
    <property type="match status" value="1"/>
</dbReference>
<reference evidence="5" key="3">
    <citation type="submission" date="2015-06" db="UniProtKB">
        <authorList>
            <consortium name="EnsemblMetazoa"/>
        </authorList>
    </citation>
    <scope>IDENTIFICATION</scope>
</reference>
<reference evidence="4 6" key="2">
    <citation type="journal article" date="2013" name="Nature">
        <title>Insights into bilaterian evolution from three spiralian genomes.</title>
        <authorList>
            <person name="Simakov O."/>
            <person name="Marletaz F."/>
            <person name="Cho S.J."/>
            <person name="Edsinger-Gonzales E."/>
            <person name="Havlak P."/>
            <person name="Hellsten U."/>
            <person name="Kuo D.H."/>
            <person name="Larsson T."/>
            <person name="Lv J."/>
            <person name="Arendt D."/>
            <person name="Savage R."/>
            <person name="Osoegawa K."/>
            <person name="de Jong P."/>
            <person name="Grimwood J."/>
            <person name="Chapman J.A."/>
            <person name="Shapiro H."/>
            <person name="Aerts A."/>
            <person name="Otillar R.P."/>
            <person name="Terry A.Y."/>
            <person name="Boore J.L."/>
            <person name="Grigoriev I.V."/>
            <person name="Lindberg D.R."/>
            <person name="Seaver E.C."/>
            <person name="Weisblat D.A."/>
            <person name="Putnam N.H."/>
            <person name="Rokhsar D.S."/>
        </authorList>
    </citation>
    <scope>NUCLEOTIDE SEQUENCE</scope>
    <source>
        <strain evidence="4 6">I ESC-2004</strain>
    </source>
</reference>
<sequence length="595" mass="67050">MAKKSTIAFPQLIYVRNLFTVVKNVKQAHECLEHGETQEFQDDIEYILPGLKDSQPVPTRCLSTMSLATKCNVPAFRMHLRAHGVIMEILGILHDAAAHAPLALCVSALLFMNSRDRLVMDLERPALTLMLSLLSADSNRSFDSTDSEMEKMRLKVSTMLEAFRKEGNVKNFILEEISTGFLAMETLLSLTSKKAGDWFKEELRTLGGLDHIVNTVNASVEDFDEFSIDPSPTMLDRCRKLNRCLRVLENVTYLNSDNQTYLMTYKSAVLVKSLYKAIKSCENCLPFNEVGCVGDKLDEGCHGFVLYSCLLANLRVLLNLTHENMVGATRVGQMSGFIPTLLSTILRLPQFIPSNHRFDLLVLGLGLLINLVEECDHNQRMLLDATTDTPFEHSVKRKVDPLEAFALLFNLRLEAAKKFEVEHDRELDEKKKRKEEKRSYGSNQKMNVRKSGQWKESDSGLEWIVNPGDEEEAAEDGEEKEDREEEEERGLEDDPLVPSSQEEQEDLTKALHKAGKHMEDSIIAAYVSLLVGCLIQHNSHLAEKVRGSLPEESFDSMIRMLKKFLGFMNFTSATTGNTGSKSIMRVIGILDASNC</sequence>
<feature type="region of interest" description="Disordered" evidence="2">
    <location>
        <begin position="423"/>
        <end position="508"/>
    </location>
</feature>
<feature type="domain" description="WAPL" evidence="3">
    <location>
        <begin position="12"/>
        <end position="571"/>
    </location>
</feature>
<dbReference type="PANTHER" id="PTHR22100:SF13">
    <property type="entry name" value="WINGS APART-LIKE PROTEIN HOMOLOG"/>
    <property type="match status" value="1"/>
</dbReference>
<evidence type="ECO:0000256" key="1">
    <source>
        <dbReference type="ARBA" id="ARBA00006854"/>
    </source>
</evidence>
<dbReference type="Gene3D" id="1.25.10.10">
    <property type="entry name" value="Leucine-rich Repeat Variant"/>
    <property type="match status" value="1"/>
</dbReference>